<dbReference type="AlphaFoldDB" id="A0A2S7WYB4"/>
<evidence type="ECO:0000313" key="1">
    <source>
        <dbReference type="EMBL" id="PQJ82570.1"/>
    </source>
</evidence>
<protein>
    <submittedName>
        <fullName evidence="1">Uncharacterized protein</fullName>
    </submittedName>
</protein>
<proteinExistence type="predicted"/>
<sequence>MDVDYNISAEGVVTTLSGTTGKLLGNALNPLDLANSEVALIDVNADLLINLALEPGAFAKNVSKYEIVKSFNGGAETVVAETTTLPYTISYSTVADYLSGLNLDPKSLRIGDQINFRVKVFTTTGKVYYQGSNSSKYDVTINCASDLAGAYSLNVVTSNGLNVNFPNELISEVGPGLYKTTTTYRWAAASIAPDVGLNFNDVCGTLNAAQQGLAQGTYSNQVYSFKDGSADATTGKLVLYYIVEFGGGADKIENIATFTKL</sequence>
<accession>A0A2S7WYB4</accession>
<gene>
    <name evidence="1" type="ORF">BTO16_08275</name>
</gene>
<keyword evidence="2" id="KW-1185">Reference proteome</keyword>
<comment type="caution">
    <text evidence="1">The sequence shown here is derived from an EMBL/GenBank/DDBJ whole genome shotgun (WGS) entry which is preliminary data.</text>
</comment>
<name>A0A2S7WYB4_9FLAO</name>
<dbReference type="EMBL" id="MSCM01000001">
    <property type="protein sequence ID" value="PQJ82570.1"/>
    <property type="molecule type" value="Genomic_DNA"/>
</dbReference>
<organism evidence="1 2">
    <name type="scientific">Polaribacter glomeratus</name>
    <dbReference type="NCBI Taxonomy" id="102"/>
    <lineage>
        <taxon>Bacteria</taxon>
        <taxon>Pseudomonadati</taxon>
        <taxon>Bacteroidota</taxon>
        <taxon>Flavobacteriia</taxon>
        <taxon>Flavobacteriales</taxon>
        <taxon>Flavobacteriaceae</taxon>
    </lineage>
</organism>
<evidence type="ECO:0000313" key="2">
    <source>
        <dbReference type="Proteomes" id="UP000239068"/>
    </source>
</evidence>
<dbReference type="Proteomes" id="UP000239068">
    <property type="component" value="Unassembled WGS sequence"/>
</dbReference>
<reference evidence="1 2" key="1">
    <citation type="submission" date="2016-12" db="EMBL/GenBank/DDBJ databases">
        <title>Trade-off between light-utilization and light-protection in marine flavobacteria.</title>
        <authorList>
            <person name="Kumagai Y."/>
            <person name="Yoshizawa S."/>
            <person name="Kogure K."/>
            <person name="Iwasaki W."/>
        </authorList>
    </citation>
    <scope>NUCLEOTIDE SEQUENCE [LARGE SCALE GENOMIC DNA]</scope>
    <source>
        <strain evidence="1 2">ATCC 43844</strain>
    </source>
</reference>